<sequence>MSDAPASPPRLQTFLVFAPDGKGEGALDLRYSVRSQHLEGVNALIASKVIRFGGIILDPNSQPTEADPRLRISGSTMVFEAESIEKVRELITSDIYYKSGVWDPERLVIVPFIVTPIP</sequence>
<dbReference type="Gene3D" id="3.30.70.1060">
    <property type="entry name" value="Dimeric alpha+beta barrel"/>
    <property type="match status" value="1"/>
</dbReference>
<evidence type="ECO:0000313" key="2">
    <source>
        <dbReference type="EMBL" id="KAF6760090.1"/>
    </source>
</evidence>
<proteinExistence type="predicted"/>
<accession>A0A8H6I706</accession>
<evidence type="ECO:0000259" key="1">
    <source>
        <dbReference type="Pfam" id="PF03795"/>
    </source>
</evidence>
<feature type="domain" description="YCII-related" evidence="1">
    <location>
        <begin position="24"/>
        <end position="103"/>
    </location>
</feature>
<organism evidence="2 3">
    <name type="scientific">Ephemerocybe angulata</name>
    <dbReference type="NCBI Taxonomy" id="980116"/>
    <lineage>
        <taxon>Eukaryota</taxon>
        <taxon>Fungi</taxon>
        <taxon>Dikarya</taxon>
        <taxon>Basidiomycota</taxon>
        <taxon>Agaricomycotina</taxon>
        <taxon>Agaricomycetes</taxon>
        <taxon>Agaricomycetidae</taxon>
        <taxon>Agaricales</taxon>
        <taxon>Agaricineae</taxon>
        <taxon>Psathyrellaceae</taxon>
        <taxon>Ephemerocybe</taxon>
    </lineage>
</organism>
<dbReference type="OrthoDB" id="5519740at2759"/>
<reference evidence="2 3" key="1">
    <citation type="submission" date="2020-07" db="EMBL/GenBank/DDBJ databases">
        <title>Comparative genomics of pyrophilous fungi reveals a link between fire events and developmental genes.</title>
        <authorList>
            <consortium name="DOE Joint Genome Institute"/>
            <person name="Steindorff A.S."/>
            <person name="Carver A."/>
            <person name="Calhoun S."/>
            <person name="Stillman K."/>
            <person name="Liu H."/>
            <person name="Lipzen A."/>
            <person name="Pangilinan J."/>
            <person name="Labutti K."/>
            <person name="Bruns T.D."/>
            <person name="Grigoriev I.V."/>
        </authorList>
    </citation>
    <scope>NUCLEOTIDE SEQUENCE [LARGE SCALE GENOMIC DNA]</scope>
    <source>
        <strain evidence="2 3">CBS 144469</strain>
    </source>
</reference>
<dbReference type="Pfam" id="PF03795">
    <property type="entry name" value="YCII"/>
    <property type="match status" value="1"/>
</dbReference>
<keyword evidence="3" id="KW-1185">Reference proteome</keyword>
<dbReference type="EMBL" id="JACGCI010000013">
    <property type="protein sequence ID" value="KAF6760090.1"/>
    <property type="molecule type" value="Genomic_DNA"/>
</dbReference>
<dbReference type="PANTHER" id="PTHR33606">
    <property type="entry name" value="PROTEIN YCII"/>
    <property type="match status" value="1"/>
</dbReference>
<dbReference type="InterPro" id="IPR011008">
    <property type="entry name" value="Dimeric_a/b-barrel"/>
</dbReference>
<dbReference type="Proteomes" id="UP000521943">
    <property type="component" value="Unassembled WGS sequence"/>
</dbReference>
<dbReference type="AlphaFoldDB" id="A0A8H6I706"/>
<gene>
    <name evidence="2" type="ORF">DFP72DRAFT_95361</name>
</gene>
<evidence type="ECO:0000313" key="3">
    <source>
        <dbReference type="Proteomes" id="UP000521943"/>
    </source>
</evidence>
<dbReference type="InterPro" id="IPR051807">
    <property type="entry name" value="Sec-metab_biosynth-assoc"/>
</dbReference>
<dbReference type="SUPFAM" id="SSF54909">
    <property type="entry name" value="Dimeric alpha+beta barrel"/>
    <property type="match status" value="1"/>
</dbReference>
<name>A0A8H6I706_9AGAR</name>
<dbReference type="PANTHER" id="PTHR33606:SF3">
    <property type="entry name" value="PROTEIN YCII"/>
    <property type="match status" value="1"/>
</dbReference>
<dbReference type="InterPro" id="IPR005545">
    <property type="entry name" value="YCII"/>
</dbReference>
<comment type="caution">
    <text evidence="2">The sequence shown here is derived from an EMBL/GenBank/DDBJ whole genome shotgun (WGS) entry which is preliminary data.</text>
</comment>
<protein>
    <recommendedName>
        <fullName evidence="1">YCII-related domain-containing protein</fullName>
    </recommendedName>
</protein>